<reference evidence="4 5" key="1">
    <citation type="journal article" date="2017" name="Nat. Microbiol.">
        <title>Natural product diversity associated with the nematode symbionts Photorhabdus and Xenorhabdus.</title>
        <authorList>
            <person name="Tobias N.J."/>
            <person name="Wolff H."/>
            <person name="Djahanschiri B."/>
            <person name="Grundmann F."/>
            <person name="Kronenwerth M."/>
            <person name="Shi Y.M."/>
            <person name="Simonyi S."/>
            <person name="Grun P."/>
            <person name="Shapiro-Ilan D."/>
            <person name="Pidot S.J."/>
            <person name="Stinear T.P."/>
            <person name="Ebersberger I."/>
            <person name="Bode H.B."/>
        </authorList>
    </citation>
    <scope>NUCLEOTIDE SEQUENCE [LARGE SCALE GENOMIC DNA]</scope>
    <source>
        <strain evidence="4 5">DSM 17907</strain>
    </source>
</reference>
<name>A0A2D0LE07_9GAMM</name>
<protein>
    <submittedName>
        <fullName evidence="4">Tail protein</fullName>
    </submittedName>
</protein>
<gene>
    <name evidence="4" type="ORF">Xkoz_01478</name>
</gene>
<sequence length="245" mass="26678">MQDKKPETQVLGNDGLVVVPTPEYVKDSIKEAIEEHAQSRNHPDATLQDKGFVVLSNDVGSDSETMAATPKAVKAAYDLANTANQNTNNNANLALPVGVPVPWPTETPPEGWLICNGDSFDTMRYPKLALAYPSGRLPDLRAEFIRGADAGRGLDPTINVLSAKPSQIQSHTHDYRDRYYSENSGSIGGATNWEWQPDGYNNSLGSGSTDHDNNTFLYYNDTTSSTGGAETHPRYIAFLYIVKAA</sequence>
<dbReference type="InterPro" id="IPR005068">
    <property type="entry name" value="Phage_lambda_Stf-r2"/>
</dbReference>
<comment type="subcellular location">
    <subcellularLocation>
        <location evidence="1">Virion</location>
    </subcellularLocation>
</comment>
<accession>A0A2D0LE07</accession>
<evidence type="ECO:0000256" key="1">
    <source>
        <dbReference type="ARBA" id="ARBA00004328"/>
    </source>
</evidence>
<dbReference type="Pfam" id="PF07484">
    <property type="entry name" value="Collar"/>
    <property type="match status" value="1"/>
</dbReference>
<proteinExistence type="predicted"/>
<dbReference type="PANTHER" id="PTHR35191:SF1">
    <property type="entry name" value="PROPHAGE SIDE TAIL FIBER PROTEIN HOMOLOG STFQ-RELATED"/>
    <property type="match status" value="1"/>
</dbReference>
<evidence type="ECO:0000313" key="4">
    <source>
        <dbReference type="EMBL" id="PHM73657.1"/>
    </source>
</evidence>
<keyword evidence="5" id="KW-1185">Reference proteome</keyword>
<dbReference type="AlphaFoldDB" id="A0A2D0LE07"/>
<dbReference type="Proteomes" id="UP000221101">
    <property type="component" value="Unassembled WGS sequence"/>
</dbReference>
<dbReference type="RefSeq" id="WP_208615223.1">
    <property type="nucleotide sequence ID" value="NZ_CAWNOR010000130.1"/>
</dbReference>
<comment type="caution">
    <text evidence="4">The sequence shown here is derived from an EMBL/GenBank/DDBJ whole genome shotgun (WGS) entry which is preliminary data.</text>
</comment>
<dbReference type="InterPro" id="IPR011083">
    <property type="entry name" value="Phage_tail_collar_dom"/>
</dbReference>
<dbReference type="GO" id="GO:0019062">
    <property type="term" value="P:virion attachment to host cell"/>
    <property type="evidence" value="ECO:0007669"/>
    <property type="project" value="InterPro"/>
</dbReference>
<evidence type="ECO:0000259" key="3">
    <source>
        <dbReference type="Pfam" id="PF07484"/>
    </source>
</evidence>
<feature type="domain" description="Phage tail collar" evidence="3">
    <location>
        <begin position="98"/>
        <end position="145"/>
    </location>
</feature>
<keyword evidence="2" id="KW-0945">Host-virus interaction</keyword>
<dbReference type="Pfam" id="PF03406">
    <property type="entry name" value="Phage_fiber_2"/>
    <property type="match status" value="1"/>
</dbReference>
<dbReference type="Gene3D" id="3.90.1340.10">
    <property type="entry name" value="Phage tail collar domain"/>
    <property type="match status" value="1"/>
</dbReference>
<dbReference type="PANTHER" id="PTHR35191">
    <property type="entry name" value="PROPHAGE SIDE TAIL FIBER PROTEIN HOMOLOG STFQ-RELATED"/>
    <property type="match status" value="1"/>
</dbReference>
<dbReference type="EMBL" id="NJCX01000009">
    <property type="protein sequence ID" value="PHM73657.1"/>
    <property type="molecule type" value="Genomic_DNA"/>
</dbReference>
<dbReference type="SUPFAM" id="SSF88874">
    <property type="entry name" value="Receptor-binding domain of short tail fibre protein gp12"/>
    <property type="match status" value="1"/>
</dbReference>
<evidence type="ECO:0000256" key="2">
    <source>
        <dbReference type="ARBA" id="ARBA00022581"/>
    </source>
</evidence>
<evidence type="ECO:0000313" key="5">
    <source>
        <dbReference type="Proteomes" id="UP000221101"/>
    </source>
</evidence>
<dbReference type="InterPro" id="IPR051934">
    <property type="entry name" value="Phage_Tail_Fiber_Structural"/>
</dbReference>
<dbReference type="GO" id="GO:0046718">
    <property type="term" value="P:symbiont entry into host cell"/>
    <property type="evidence" value="ECO:0007669"/>
    <property type="project" value="InterPro"/>
</dbReference>
<dbReference type="InterPro" id="IPR037053">
    <property type="entry name" value="Phage_tail_collar_dom_sf"/>
</dbReference>
<organism evidence="4 5">
    <name type="scientific">Xenorhabdus kozodoii</name>
    <dbReference type="NCBI Taxonomy" id="351676"/>
    <lineage>
        <taxon>Bacteria</taxon>
        <taxon>Pseudomonadati</taxon>
        <taxon>Pseudomonadota</taxon>
        <taxon>Gammaproteobacteria</taxon>
        <taxon>Enterobacterales</taxon>
        <taxon>Morganellaceae</taxon>
        <taxon>Xenorhabdus</taxon>
    </lineage>
</organism>